<accession>A0ABD0YYN6</accession>
<evidence type="ECO:0000256" key="1">
    <source>
        <dbReference type="SAM" id="MobiDB-lite"/>
    </source>
</evidence>
<organism evidence="2 3">
    <name type="scientific">Ranatra chinensis</name>
    <dbReference type="NCBI Taxonomy" id="642074"/>
    <lineage>
        <taxon>Eukaryota</taxon>
        <taxon>Metazoa</taxon>
        <taxon>Ecdysozoa</taxon>
        <taxon>Arthropoda</taxon>
        <taxon>Hexapoda</taxon>
        <taxon>Insecta</taxon>
        <taxon>Pterygota</taxon>
        <taxon>Neoptera</taxon>
        <taxon>Paraneoptera</taxon>
        <taxon>Hemiptera</taxon>
        <taxon>Heteroptera</taxon>
        <taxon>Panheteroptera</taxon>
        <taxon>Nepomorpha</taxon>
        <taxon>Nepidae</taxon>
        <taxon>Ranatrinae</taxon>
        <taxon>Ranatra</taxon>
    </lineage>
</organism>
<proteinExistence type="predicted"/>
<name>A0ABD0YYN6_9HEMI</name>
<feature type="region of interest" description="Disordered" evidence="1">
    <location>
        <begin position="92"/>
        <end position="111"/>
    </location>
</feature>
<dbReference type="EMBL" id="JBFDAA010000001">
    <property type="protein sequence ID" value="KAL1140950.1"/>
    <property type="molecule type" value="Genomic_DNA"/>
</dbReference>
<dbReference type="Proteomes" id="UP001558652">
    <property type="component" value="Unassembled WGS sequence"/>
</dbReference>
<keyword evidence="3" id="KW-1185">Reference proteome</keyword>
<protein>
    <submittedName>
        <fullName evidence="2">Uncharacterized protein</fullName>
    </submittedName>
</protein>
<feature type="compositionally biased region" description="Pro residues" evidence="1">
    <location>
        <begin position="92"/>
        <end position="108"/>
    </location>
</feature>
<comment type="caution">
    <text evidence="2">The sequence shown here is derived from an EMBL/GenBank/DDBJ whole genome shotgun (WGS) entry which is preliminary data.</text>
</comment>
<evidence type="ECO:0000313" key="3">
    <source>
        <dbReference type="Proteomes" id="UP001558652"/>
    </source>
</evidence>
<reference evidence="2 3" key="1">
    <citation type="submission" date="2024-07" db="EMBL/GenBank/DDBJ databases">
        <title>Chromosome-level genome assembly of the water stick insect Ranatra chinensis (Heteroptera: Nepidae).</title>
        <authorList>
            <person name="Liu X."/>
        </authorList>
    </citation>
    <scope>NUCLEOTIDE SEQUENCE [LARGE SCALE GENOMIC DNA]</scope>
    <source>
        <strain evidence="2">Cailab_2021Rc</strain>
        <tissue evidence="2">Muscle</tissue>
    </source>
</reference>
<dbReference type="AlphaFoldDB" id="A0ABD0YYN6"/>
<gene>
    <name evidence="2" type="ORF">AAG570_000878</name>
</gene>
<feature type="region of interest" description="Disordered" evidence="1">
    <location>
        <begin position="156"/>
        <end position="176"/>
    </location>
</feature>
<sequence length="229" mass="25455">MSHRGHNIFLRISDSSFAVHTFEQFPRFVGETGPGLNVEEDGWTRGNLNLTVSRQWGQLGWPEGSLYGEGGMKSITGVVWVRGGVGWQPCPPPPLPYSPAPPTHPPTPQRRSRQCFLWRRRGLTGSLCPVDLSPLEPAQSPPYRCPLAGWRQHPSGVDGGSVREGGACREEEPPPPPYSLIYDSRSLLPRDERHNTGHGQYPIFQTLNSFHRRVGVRSVVPRGKLLIKA</sequence>
<evidence type="ECO:0000313" key="2">
    <source>
        <dbReference type="EMBL" id="KAL1140950.1"/>
    </source>
</evidence>